<keyword evidence="1" id="KW-0175">Coiled coil</keyword>
<accession>A0A8I0AH00</accession>
<comment type="caution">
    <text evidence="2">The sequence shown here is derived from an EMBL/GenBank/DDBJ whole genome shotgun (WGS) entry which is preliminary data.</text>
</comment>
<feature type="coiled-coil region" evidence="1">
    <location>
        <begin position="482"/>
        <end position="577"/>
    </location>
</feature>
<sequence>MPCINRIRVNNVKYNFGTQQYDDFSMRMYGKNTLYDLANGGGKSVLMLLLLQNLIPNCTLDDKQPIEKLFRNGGGNTTIHSLIEWKLDDADIKDGYRYMTTGFCARKAKESDEGASQDGQTAAIEYFNYCIFYRDYNKNDIINLPLSNGNERITYSGLKSYIKELGHKDMSLEVRLFERKGEYQRFISEYGLHESHWEIIRGINKTEGHVRTYFETNYKTTRKVVEDLLIEEIIEKAFLTRTGRDGDESTMAETLLDIKDKLNVLAQKKRDIANFDHQIELINVLQAKVNSCINQYEAHEDITRQLADIYVTGKELTSRENEHLEELLVAKQTAFEQKESQKKRLENLKITRDGFRLQELRDKSEQLNANLAENERQVSALKQDMNMKESINDYLGYLEDRKQLSENQKIIDHILQNTGADREKMTVYAYNRKLRDDARLKELLLAKEEVEQSHEYAVKEADYCMKCIKEGEIDLAVSGDNRKAASDKLQSLNNKISELTSQVALLVVSDAANVIEASEEKAAEFEASLQALAESIREDQEQVFEDRYRLSLAENSLETLEKEYETSHLDAEEYRQAAKKLESIMAVYSVEKAEEIIDAINARITGTLTETVIRKQEIDRQLARRKYLESGRLFGPSAGASAVIDYIVTRHGHMAMHGADYLAALKPEQRTEILKKNRALPYGVVVKNFADIAEDINLDSIQTDNEMVLIYDMDDLSEKAVTINENAVMVCRKGEYFTDDEILKSLKEELTIQIRGLEDEISMIDEKLATYREDLAFVSHLADERHLDAADIERKLNQDLLNKKDEIRELQDRIAERTSRITQQKEDEASVKEKLHELEEDKSILLRIKELSDLAVEEEARYTENVQKEQRITGQIEELKRDAVRWNTTVSETEARMLAIANSIQDIQDKWQNYFKPYYLEDGKVDVSLDPKQKIQVALGQETEDVSRRDIEILTISDEVLETEFMAMYAVANKNAPDVEDKKKLVQALSQSMDRILHTIEKRGVKLSDLEAQTQLFTTSEQQLQALSDELMRLELVSASMAEELKNVSKASGRLEGNIEYAVASLKKTYGEDAYVEEQISLSEAEQAIAQGDQILAELEQSYKKTAEKYETCNKEQGYMIELYKDVKRIVDTNDINVENGKLLEAGKEELRQAFETSLLRYDRSRKNLEKTRNELMRFKGQTAEALSEMGVFEMAETIRRDVIIPENYYDAKALLESLLQIISYIDLEKERVEKGIEDMVAIKENFCSQCLQRCMDVKTELEKLPKLSKITVGEEVIRMVDLTIPYVKEEFLAQRMSDYIDDIVKGADAYEDERKRVRYIRDCLALKRLFGVMVTDMNAIKLKLYKRERIKEQSRYLRYEEAVGSTGQSQGIYIQFLVAIINYIAGMYSYGAEGEISTKTIFIDNPFGAAKDVYIWEPIFAMLAANHVQLIVPARGATPAITGKFDVNYVLGQQMVGNRQQTVVVDYTSKTSQEELEYQDITYQQATFDFI</sequence>
<feature type="coiled-coil region" evidence="1">
    <location>
        <begin position="328"/>
        <end position="384"/>
    </location>
</feature>
<feature type="coiled-coil region" evidence="1">
    <location>
        <begin position="747"/>
        <end position="841"/>
    </location>
</feature>
<keyword evidence="3" id="KW-1185">Reference proteome</keyword>
<dbReference type="EMBL" id="JACOOX010000001">
    <property type="protein sequence ID" value="MBC5661337.1"/>
    <property type="molecule type" value="Genomic_DNA"/>
</dbReference>
<dbReference type="Proteomes" id="UP000615234">
    <property type="component" value="Unassembled WGS sequence"/>
</dbReference>
<proteinExistence type="predicted"/>
<gene>
    <name evidence="2" type="ORF">H8S09_00260</name>
</gene>
<name>A0A8I0AH00_9FIRM</name>
<evidence type="ECO:0000313" key="3">
    <source>
        <dbReference type="Proteomes" id="UP000615234"/>
    </source>
</evidence>
<reference evidence="2 3" key="1">
    <citation type="submission" date="2020-08" db="EMBL/GenBank/DDBJ databases">
        <title>Genome public.</title>
        <authorList>
            <person name="Liu C."/>
            <person name="Sun Q."/>
        </authorList>
    </citation>
    <scope>NUCLEOTIDE SEQUENCE [LARGE SCALE GENOMIC DNA]</scope>
    <source>
        <strain evidence="2 3">NSJ-10</strain>
    </source>
</reference>
<evidence type="ECO:0000256" key="1">
    <source>
        <dbReference type="SAM" id="Coils"/>
    </source>
</evidence>
<feature type="coiled-coil region" evidence="1">
    <location>
        <begin position="1017"/>
        <end position="1044"/>
    </location>
</feature>
<feature type="coiled-coil region" evidence="1">
    <location>
        <begin position="1082"/>
        <end position="1116"/>
    </location>
</feature>
<evidence type="ECO:0000313" key="2">
    <source>
        <dbReference type="EMBL" id="MBC5661337.1"/>
    </source>
</evidence>
<organism evidence="2 3">
    <name type="scientific">Coprococcus hominis</name>
    <name type="common">ex Liu et al. 2022</name>
    <dbReference type="NCBI Taxonomy" id="2763039"/>
    <lineage>
        <taxon>Bacteria</taxon>
        <taxon>Bacillati</taxon>
        <taxon>Bacillota</taxon>
        <taxon>Clostridia</taxon>
        <taxon>Lachnospirales</taxon>
        <taxon>Lachnospiraceae</taxon>
        <taxon>Coprococcus</taxon>
    </lineage>
</organism>
<protein>
    <recommendedName>
        <fullName evidence="4">Chromosome segregation ATPase</fullName>
    </recommendedName>
</protein>
<dbReference type="RefSeq" id="WP_186847184.1">
    <property type="nucleotide sequence ID" value="NZ_JACOOX010000001.1"/>
</dbReference>
<evidence type="ECO:0008006" key="4">
    <source>
        <dbReference type="Google" id="ProtNLM"/>
    </source>
</evidence>